<reference evidence="1 2" key="1">
    <citation type="submission" date="2020-11" db="EMBL/GenBank/DDBJ databases">
        <title>Arthrobacter antarcticus sp. nov., isolated from Antarctic Soil.</title>
        <authorList>
            <person name="Li J."/>
        </authorList>
    </citation>
    <scope>NUCLEOTIDE SEQUENCE [LARGE SCALE GENOMIC DNA]</scope>
    <source>
        <strain evidence="1 2">Z1-20</strain>
    </source>
</reference>
<dbReference type="CDD" id="cd00756">
    <property type="entry name" value="MoaE"/>
    <property type="match status" value="1"/>
</dbReference>
<dbReference type="EMBL" id="JADNYM010000008">
    <property type="protein sequence ID" value="MBG0739298.1"/>
    <property type="molecule type" value="Genomic_DNA"/>
</dbReference>
<gene>
    <name evidence="1" type="ORF">IV500_07835</name>
</gene>
<dbReference type="InterPro" id="IPR036563">
    <property type="entry name" value="MoaE_sf"/>
</dbReference>
<evidence type="ECO:0000313" key="2">
    <source>
        <dbReference type="Proteomes" id="UP000655366"/>
    </source>
</evidence>
<keyword evidence="2" id="KW-1185">Reference proteome</keyword>
<dbReference type="SUPFAM" id="SSF54690">
    <property type="entry name" value="Molybdopterin synthase subunit MoaE"/>
    <property type="match status" value="1"/>
</dbReference>
<comment type="caution">
    <text evidence="1">The sequence shown here is derived from an EMBL/GenBank/DDBJ whole genome shotgun (WGS) entry which is preliminary data.</text>
</comment>
<evidence type="ECO:0000313" key="1">
    <source>
        <dbReference type="EMBL" id="MBG0739298.1"/>
    </source>
</evidence>
<dbReference type="GO" id="GO:0006777">
    <property type="term" value="P:Mo-molybdopterin cofactor biosynthetic process"/>
    <property type="evidence" value="ECO:0007669"/>
    <property type="project" value="InterPro"/>
</dbReference>
<dbReference type="Proteomes" id="UP000655366">
    <property type="component" value="Unassembled WGS sequence"/>
</dbReference>
<proteinExistence type="predicted"/>
<dbReference type="AlphaFoldDB" id="A0A931CT44"/>
<dbReference type="InterPro" id="IPR003448">
    <property type="entry name" value="Mopterin_biosynth_MoaE"/>
</dbReference>
<dbReference type="Gene3D" id="3.90.1170.40">
    <property type="entry name" value="Molybdopterin biosynthesis MoaE subunit"/>
    <property type="match status" value="1"/>
</dbReference>
<sequence length="171" mass="17656">MSIEILAALLSEAPISVDTALAAVEAPGCGAVVSFSGVVRDHDGGKDVHRLGYSAHPSAERVMADVVAAVLAEYAADQPNGAVSDSAVPDSAVSNSAEANIRIWAAHRVGPLEIGDAALVCVVATPHRQLAFSLCGALVDRIKEEVPIWKEQLFADGTVEWVGAGQGPGHR</sequence>
<protein>
    <submittedName>
        <fullName evidence="1">Molybdenum cofactor biosynthesis protein MoaE</fullName>
    </submittedName>
</protein>
<organism evidence="1 2">
    <name type="scientific">Arthrobacter terrae</name>
    <dbReference type="NCBI Taxonomy" id="2935737"/>
    <lineage>
        <taxon>Bacteria</taxon>
        <taxon>Bacillati</taxon>
        <taxon>Actinomycetota</taxon>
        <taxon>Actinomycetes</taxon>
        <taxon>Micrococcales</taxon>
        <taxon>Micrococcaceae</taxon>
        <taxon>Arthrobacter</taxon>
    </lineage>
</organism>
<name>A0A931CT44_9MICC</name>
<dbReference type="Pfam" id="PF02391">
    <property type="entry name" value="MoaE"/>
    <property type="match status" value="1"/>
</dbReference>
<dbReference type="RefSeq" id="WP_196396240.1">
    <property type="nucleotide sequence ID" value="NZ_JADNYM010000008.1"/>
</dbReference>
<dbReference type="PANTHER" id="PTHR23404">
    <property type="entry name" value="MOLYBDOPTERIN SYNTHASE RELATED"/>
    <property type="match status" value="1"/>
</dbReference>
<accession>A0A931CT44</accession>